<evidence type="ECO:0000256" key="7">
    <source>
        <dbReference type="SAM" id="Phobius"/>
    </source>
</evidence>
<feature type="transmembrane region" description="Helical" evidence="7">
    <location>
        <begin position="12"/>
        <end position="32"/>
    </location>
</feature>
<dbReference type="InterPro" id="IPR025594">
    <property type="entry name" value="YebO"/>
</dbReference>
<evidence type="ECO:0000313" key="9">
    <source>
        <dbReference type="Proteomes" id="UP000254545"/>
    </source>
</evidence>
<dbReference type="Proteomes" id="UP000254545">
    <property type="component" value="Unassembled WGS sequence"/>
</dbReference>
<keyword evidence="5 7" id="KW-1133">Transmembrane helix</keyword>
<dbReference type="Pfam" id="PF13974">
    <property type="entry name" value="YebO"/>
    <property type="match status" value="1"/>
</dbReference>
<evidence type="ECO:0000256" key="1">
    <source>
        <dbReference type="ARBA" id="ARBA00004162"/>
    </source>
</evidence>
<sequence>MSELLNPGILNLASLAVSVALLLVGLLLWFFVNRASSRANEQIELLQALLDQQSGRMRCYVAFAKLMRRKKRTWPSRPSQARRKERMSLSAWWQSAKYLHRCAS</sequence>
<name>A0A7H4MMX3_KLEVA</name>
<evidence type="ECO:0000256" key="4">
    <source>
        <dbReference type="ARBA" id="ARBA00022692"/>
    </source>
</evidence>
<dbReference type="GO" id="GO:0005886">
    <property type="term" value="C:plasma membrane"/>
    <property type="evidence" value="ECO:0007669"/>
    <property type="project" value="UniProtKB-SubCell"/>
</dbReference>
<protein>
    <recommendedName>
        <fullName evidence="2">Uncharacterized protein YebO</fullName>
    </recommendedName>
</protein>
<reference evidence="8 9" key="1">
    <citation type="submission" date="2018-06" db="EMBL/GenBank/DDBJ databases">
        <authorList>
            <consortium name="Pathogen Informatics"/>
            <person name="Doyle S."/>
        </authorList>
    </citation>
    <scope>NUCLEOTIDE SEQUENCE [LARGE SCALE GENOMIC DNA]</scope>
    <source>
        <strain evidence="8 9">NCTC9177</strain>
    </source>
</reference>
<comment type="caution">
    <text evidence="8">The sequence shown here is derived from an EMBL/GenBank/DDBJ whole genome shotgun (WGS) entry which is preliminary data.</text>
</comment>
<gene>
    <name evidence="8" type="ORF">NCTC9177_05587</name>
</gene>
<evidence type="ECO:0000313" key="8">
    <source>
        <dbReference type="EMBL" id="STS91673.1"/>
    </source>
</evidence>
<dbReference type="AlphaFoldDB" id="A0A7H4MMX3"/>
<comment type="subcellular location">
    <subcellularLocation>
        <location evidence="1">Cell membrane</location>
        <topology evidence="1">Single-pass membrane protein</topology>
    </subcellularLocation>
</comment>
<evidence type="ECO:0000256" key="6">
    <source>
        <dbReference type="ARBA" id="ARBA00023136"/>
    </source>
</evidence>
<keyword evidence="3" id="KW-1003">Cell membrane</keyword>
<keyword evidence="6 7" id="KW-0472">Membrane</keyword>
<keyword evidence="4 7" id="KW-0812">Transmembrane</keyword>
<dbReference type="EMBL" id="UGKR01000003">
    <property type="protein sequence ID" value="STS91673.1"/>
    <property type="molecule type" value="Genomic_DNA"/>
</dbReference>
<proteinExistence type="predicted"/>
<evidence type="ECO:0000256" key="3">
    <source>
        <dbReference type="ARBA" id="ARBA00022475"/>
    </source>
</evidence>
<evidence type="ECO:0000256" key="2">
    <source>
        <dbReference type="ARBA" id="ARBA00015648"/>
    </source>
</evidence>
<accession>A0A7H4MMX3</accession>
<organism evidence="8 9">
    <name type="scientific">Klebsiella variicola</name>
    <dbReference type="NCBI Taxonomy" id="244366"/>
    <lineage>
        <taxon>Bacteria</taxon>
        <taxon>Pseudomonadati</taxon>
        <taxon>Pseudomonadota</taxon>
        <taxon>Gammaproteobacteria</taxon>
        <taxon>Enterobacterales</taxon>
        <taxon>Enterobacteriaceae</taxon>
        <taxon>Klebsiella/Raoultella group</taxon>
        <taxon>Klebsiella</taxon>
        <taxon>Klebsiella pneumoniae complex</taxon>
    </lineage>
</organism>
<evidence type="ECO:0000256" key="5">
    <source>
        <dbReference type="ARBA" id="ARBA00022989"/>
    </source>
</evidence>